<reference evidence="9" key="1">
    <citation type="submission" date="2023-10" db="EMBL/GenBank/DDBJ databases">
        <authorList>
            <person name="Hackl T."/>
        </authorList>
    </citation>
    <scope>NUCLEOTIDE SEQUENCE</scope>
</reference>
<dbReference type="PANTHER" id="PTHR12013">
    <property type="entry name" value="SIGNAL RECOGNITION PARTICLE 14 KD PROTEIN"/>
    <property type="match status" value="1"/>
</dbReference>
<evidence type="ECO:0000256" key="4">
    <source>
        <dbReference type="ARBA" id="ARBA00022884"/>
    </source>
</evidence>
<keyword evidence="10" id="KW-1185">Reference proteome</keyword>
<dbReference type="Pfam" id="PF02290">
    <property type="entry name" value="SRP14"/>
    <property type="match status" value="1"/>
</dbReference>
<dbReference type="GO" id="GO:0005786">
    <property type="term" value="C:signal recognition particle, endoplasmic reticulum targeting"/>
    <property type="evidence" value="ECO:0007669"/>
    <property type="project" value="UniProtKB-UniRule"/>
</dbReference>
<keyword evidence="5 7" id="KW-0733">Signal recognition particle</keyword>
<protein>
    <recommendedName>
        <fullName evidence="7">Signal recognition particle subunit SRP14</fullName>
    </recommendedName>
    <alternativeName>
        <fullName evidence="7">Signal recognition particle 14 kDa protein</fullName>
    </alternativeName>
</protein>
<organism evidence="9 10">
    <name type="scientific">Anthostomella pinea</name>
    <dbReference type="NCBI Taxonomy" id="933095"/>
    <lineage>
        <taxon>Eukaryota</taxon>
        <taxon>Fungi</taxon>
        <taxon>Dikarya</taxon>
        <taxon>Ascomycota</taxon>
        <taxon>Pezizomycotina</taxon>
        <taxon>Sordariomycetes</taxon>
        <taxon>Xylariomycetidae</taxon>
        <taxon>Xylariales</taxon>
        <taxon>Xylariaceae</taxon>
        <taxon>Anthostomella</taxon>
    </lineage>
</organism>
<evidence type="ECO:0000313" key="9">
    <source>
        <dbReference type="EMBL" id="CAJ2508785.1"/>
    </source>
</evidence>
<evidence type="ECO:0000313" key="10">
    <source>
        <dbReference type="Proteomes" id="UP001295740"/>
    </source>
</evidence>
<dbReference type="InterPro" id="IPR009018">
    <property type="entry name" value="Signal_recog_particle_SRP9/14"/>
</dbReference>
<comment type="function">
    <text evidence="7">Component of the signal recognition particle (SRP) complex, a ribonucleoprotein complex that mediates the cotranslational targeting of secretory and membrane proteins to the endoplasmic reticulum (ER).</text>
</comment>
<dbReference type="Proteomes" id="UP001295740">
    <property type="component" value="Unassembled WGS sequence"/>
</dbReference>
<evidence type="ECO:0000256" key="5">
    <source>
        <dbReference type="ARBA" id="ARBA00023135"/>
    </source>
</evidence>
<keyword evidence="3 7" id="KW-0963">Cytoplasm</keyword>
<keyword evidence="4 7" id="KW-0694">RNA-binding</keyword>
<accession>A0AAI8VJ79</accession>
<keyword evidence="6 7" id="KW-0687">Ribonucleoprotein</keyword>
<evidence type="ECO:0000256" key="2">
    <source>
        <dbReference type="ARBA" id="ARBA00010349"/>
    </source>
</evidence>
<sequence length="133" mass="14843">MAHSSNDEFFAKLVELFDYRKGKDHGSIVLTQKRLTYDQPLPEATSDTILPDLHPPQPMPILIRATNAKGKEKRRAKEKVKLSTVVDADNLPAFFERYAEVCKVGMNTLKPRDRRRKGKAKKKKGGAAAVGGP</sequence>
<proteinExistence type="inferred from homology"/>
<dbReference type="EMBL" id="CAUWAG010000012">
    <property type="protein sequence ID" value="CAJ2508785.1"/>
    <property type="molecule type" value="Genomic_DNA"/>
</dbReference>
<comment type="similarity">
    <text evidence="2 7">Belongs to the SRP14 family.</text>
</comment>
<evidence type="ECO:0000256" key="1">
    <source>
        <dbReference type="ARBA" id="ARBA00004496"/>
    </source>
</evidence>
<comment type="caution">
    <text evidence="9">The sequence shown here is derived from an EMBL/GenBank/DDBJ whole genome shotgun (WGS) entry which is preliminary data.</text>
</comment>
<comment type="subunit">
    <text evidence="7">Component of a fungal signal recognition particle (SRP) complex that consists of a 7SL RNA molecule (scR1) and at least six protein subunits: SRP72, SRP68, SRP54, SEC65, SRP21 and SRP14.</text>
</comment>
<dbReference type="GO" id="GO:0030942">
    <property type="term" value="F:endoplasmic reticulum signal peptide binding"/>
    <property type="evidence" value="ECO:0007669"/>
    <property type="project" value="UniProtKB-UniRule"/>
</dbReference>
<dbReference type="InterPro" id="IPR003210">
    <property type="entry name" value="Signal_recog_particle_SRP14"/>
</dbReference>
<evidence type="ECO:0000256" key="3">
    <source>
        <dbReference type="ARBA" id="ARBA00022490"/>
    </source>
</evidence>
<dbReference type="GO" id="GO:0006614">
    <property type="term" value="P:SRP-dependent cotranslational protein targeting to membrane"/>
    <property type="evidence" value="ECO:0007669"/>
    <property type="project" value="UniProtKB-UniRule"/>
</dbReference>
<dbReference type="AlphaFoldDB" id="A0AAI8VJ79"/>
<comment type="subcellular location">
    <subcellularLocation>
        <location evidence="1 7">Cytoplasm</location>
    </subcellularLocation>
</comment>
<evidence type="ECO:0000256" key="8">
    <source>
        <dbReference type="SAM" id="MobiDB-lite"/>
    </source>
</evidence>
<evidence type="ECO:0000256" key="7">
    <source>
        <dbReference type="RuleBase" id="RU368100"/>
    </source>
</evidence>
<name>A0AAI8VJ79_9PEZI</name>
<feature type="region of interest" description="Disordered" evidence="8">
    <location>
        <begin position="109"/>
        <end position="133"/>
    </location>
</feature>
<dbReference type="SUPFAM" id="SSF54762">
    <property type="entry name" value="Signal recognition particle alu RNA binding heterodimer, SRP9/14"/>
    <property type="match status" value="1"/>
</dbReference>
<dbReference type="GO" id="GO:0008312">
    <property type="term" value="F:7S RNA binding"/>
    <property type="evidence" value="ECO:0007669"/>
    <property type="project" value="UniProtKB-UniRule"/>
</dbReference>
<dbReference type="Gene3D" id="3.30.720.10">
    <property type="entry name" value="Signal recognition particle alu RNA binding heterodimer, srp9/1"/>
    <property type="match status" value="1"/>
</dbReference>
<evidence type="ECO:0000256" key="6">
    <source>
        <dbReference type="ARBA" id="ARBA00023274"/>
    </source>
</evidence>
<feature type="compositionally biased region" description="Basic residues" evidence="8">
    <location>
        <begin position="112"/>
        <end position="125"/>
    </location>
</feature>
<gene>
    <name evidence="9" type="ORF">KHLLAP_LOCUS9253</name>
</gene>